<feature type="chain" id="PRO_5047054399" description="Lipoprotein" evidence="1">
    <location>
        <begin position="23"/>
        <end position="247"/>
    </location>
</feature>
<organism evidence="2 3">
    <name type="scientific">Prevotella melaninogenica</name>
    <dbReference type="NCBI Taxonomy" id="28132"/>
    <lineage>
        <taxon>Bacteria</taxon>
        <taxon>Pseudomonadati</taxon>
        <taxon>Bacteroidota</taxon>
        <taxon>Bacteroidia</taxon>
        <taxon>Bacteroidales</taxon>
        <taxon>Prevotellaceae</taxon>
        <taxon>Prevotella</taxon>
    </lineage>
</organism>
<evidence type="ECO:0000313" key="2">
    <source>
        <dbReference type="EMBL" id="MBW4755557.1"/>
    </source>
</evidence>
<sequence length="247" mass="28553">MKLPKSKLFIAVACLVLPLLFASCSKDEESANDPMPFVPIEQNDFTADILQPDINYPIPIEGNDPDDFFLKAVGTYEGTLTVYDPKTKQVIPSNFDNHVSAKFESYLNQFSLTPIPHPFTLYALKKDQYAYDLLYKIIKNKTWWKTGKIHDYSTILIGRNKKNPSEVAFQLYNPYYFYSYISSPHDDRYDLSEMYFNVCGTFNNTTKEMTVYIKPAVALFYDSMVRGNKIKAEFNDVYFICKLKKTA</sequence>
<accession>A0ABS6Y7S6</accession>
<protein>
    <recommendedName>
        <fullName evidence="4">Lipoprotein</fullName>
    </recommendedName>
</protein>
<reference evidence="2 3" key="1">
    <citation type="submission" date="2021-07" db="EMBL/GenBank/DDBJ databases">
        <title>Genomic diversity and antimicrobial resistance of Prevotella spp. isolated from chronic lung disease airways.</title>
        <authorList>
            <person name="Webb K.A."/>
            <person name="Olagoke O.S."/>
            <person name="Baird T."/>
            <person name="Neill J."/>
            <person name="Pham A."/>
            <person name="Wells T.J."/>
            <person name="Ramsay K.A."/>
            <person name="Bell S.C."/>
            <person name="Sarovich D.S."/>
            <person name="Price E.P."/>
        </authorList>
    </citation>
    <scope>NUCLEOTIDE SEQUENCE [LARGE SCALE GENOMIC DNA]</scope>
    <source>
        <strain evidence="2 3">SCHI0027.S.6</strain>
    </source>
</reference>
<gene>
    <name evidence="2" type="ORF">KZO77_11065</name>
</gene>
<keyword evidence="3" id="KW-1185">Reference proteome</keyword>
<dbReference type="EMBL" id="JAHXCP010000025">
    <property type="protein sequence ID" value="MBW4755557.1"/>
    <property type="molecule type" value="Genomic_DNA"/>
</dbReference>
<evidence type="ECO:0000256" key="1">
    <source>
        <dbReference type="SAM" id="SignalP"/>
    </source>
</evidence>
<keyword evidence="1" id="KW-0732">Signal</keyword>
<dbReference type="PROSITE" id="PS51257">
    <property type="entry name" value="PROKAR_LIPOPROTEIN"/>
    <property type="match status" value="1"/>
</dbReference>
<feature type="signal peptide" evidence="1">
    <location>
        <begin position="1"/>
        <end position="22"/>
    </location>
</feature>
<dbReference type="Proteomes" id="UP000812077">
    <property type="component" value="Unassembled WGS sequence"/>
</dbReference>
<name>A0ABS6Y7S6_9BACT</name>
<evidence type="ECO:0000313" key="3">
    <source>
        <dbReference type="Proteomes" id="UP000812077"/>
    </source>
</evidence>
<dbReference type="RefSeq" id="WP_219433989.1">
    <property type="nucleotide sequence ID" value="NZ_JAHXCP010000025.1"/>
</dbReference>
<evidence type="ECO:0008006" key="4">
    <source>
        <dbReference type="Google" id="ProtNLM"/>
    </source>
</evidence>
<comment type="caution">
    <text evidence="2">The sequence shown here is derived from an EMBL/GenBank/DDBJ whole genome shotgun (WGS) entry which is preliminary data.</text>
</comment>
<proteinExistence type="predicted"/>